<dbReference type="EC" id="3.5.1.68" evidence="1"/>
<dbReference type="RefSeq" id="WP_152585957.1">
    <property type="nucleotide sequence ID" value="NZ_CP045423.1"/>
</dbReference>
<dbReference type="NCBIfam" id="TIGR02017">
    <property type="entry name" value="hutG_amidohyd"/>
    <property type="match status" value="1"/>
</dbReference>
<reference evidence="1 2" key="1">
    <citation type="submission" date="2019-10" db="EMBL/GenBank/DDBJ databases">
        <title>Isolation, Identification of Microvirga thermotolerans HR1, a novel thermophilic bacterium and Comparative Genomics of the genus Microvirga.</title>
        <authorList>
            <person name="Li J."/>
            <person name="Zhang W."/>
            <person name="Lin M."/>
            <person name="Wang J."/>
        </authorList>
    </citation>
    <scope>NUCLEOTIDE SEQUENCE [LARGE SCALE GENOMIC DNA]</scope>
    <source>
        <strain evidence="1 2">HR1</strain>
    </source>
</reference>
<evidence type="ECO:0000313" key="2">
    <source>
        <dbReference type="Proteomes" id="UP000325614"/>
    </source>
</evidence>
<dbReference type="Proteomes" id="UP000325614">
    <property type="component" value="Chromosome"/>
</dbReference>
<sequence length="283" mass="30781">MTEPASLPWLTVARGEAPLIVSLPHTGTEIPAPYDRGLVSPWLARKDADWWIERLYDFAAGLGATVIRTAISRTVIDVNRDPSGASLYPGQATTELCPTTTFDGEPLYVAGAEPDAASIAERRQRFFDPYHAALRAEAGRLRERHGHVVVYDCHSIRSVIPRLFEGTLPHFNIGTNGGVSCAAPLSGAVEKLCAESGLTHVVNGRFKGGYITRSLGRPDAGIHAIQMELACRGYMKEPLGPVAADTWPTPYDDAVAAPMRETLIRILEACLAFAKRPVERNRP</sequence>
<name>A0A5P9JV52_9HYPH</name>
<proteinExistence type="predicted"/>
<dbReference type="GO" id="GO:0050129">
    <property type="term" value="F:N-formylglutamate deformylase activity"/>
    <property type="evidence" value="ECO:0007669"/>
    <property type="project" value="UniProtKB-EC"/>
</dbReference>
<dbReference type="Pfam" id="PF05013">
    <property type="entry name" value="FGase"/>
    <property type="match status" value="1"/>
</dbReference>
<dbReference type="KEGG" id="mico:GDR74_08790"/>
<dbReference type="Gene3D" id="3.40.630.40">
    <property type="entry name" value="Zn-dependent exopeptidases"/>
    <property type="match status" value="1"/>
</dbReference>
<accession>A0A5P9JV52</accession>
<dbReference type="SUPFAM" id="SSF53187">
    <property type="entry name" value="Zn-dependent exopeptidases"/>
    <property type="match status" value="1"/>
</dbReference>
<dbReference type="AlphaFoldDB" id="A0A5P9JV52"/>
<dbReference type="InterPro" id="IPR010247">
    <property type="entry name" value="HutG_amidohyd"/>
</dbReference>
<dbReference type="EMBL" id="CP045423">
    <property type="protein sequence ID" value="QFU16313.1"/>
    <property type="molecule type" value="Genomic_DNA"/>
</dbReference>
<keyword evidence="2" id="KW-1185">Reference proteome</keyword>
<keyword evidence="1" id="KW-0378">Hydrolase</keyword>
<protein>
    <submittedName>
        <fullName evidence="1">N-formylglutamate deformylase</fullName>
        <ecNumber evidence="1">3.5.1.68</ecNumber>
    </submittedName>
</protein>
<organism evidence="1 2">
    <name type="scientific">Microvirga thermotolerans</name>
    <dbReference type="NCBI Taxonomy" id="2651334"/>
    <lineage>
        <taxon>Bacteria</taxon>
        <taxon>Pseudomonadati</taxon>
        <taxon>Pseudomonadota</taxon>
        <taxon>Alphaproteobacteria</taxon>
        <taxon>Hyphomicrobiales</taxon>
        <taxon>Methylobacteriaceae</taxon>
        <taxon>Microvirga</taxon>
    </lineage>
</organism>
<dbReference type="InterPro" id="IPR007709">
    <property type="entry name" value="N-FG_amidohydro"/>
</dbReference>
<evidence type="ECO:0000313" key="1">
    <source>
        <dbReference type="EMBL" id="QFU16313.1"/>
    </source>
</evidence>
<gene>
    <name evidence="1" type="primary">hutG</name>
    <name evidence="1" type="ORF">GDR74_08790</name>
</gene>